<accession>A0A4Z1SWL7</accession>
<organism evidence="3 4">
    <name type="scientific">Giardia muris</name>
    <dbReference type="NCBI Taxonomy" id="5742"/>
    <lineage>
        <taxon>Eukaryota</taxon>
        <taxon>Metamonada</taxon>
        <taxon>Diplomonadida</taxon>
        <taxon>Hexamitidae</taxon>
        <taxon>Giardiinae</taxon>
        <taxon>Giardia</taxon>
    </lineage>
</organism>
<feature type="region of interest" description="Disordered" evidence="2">
    <location>
        <begin position="1"/>
        <end position="68"/>
    </location>
</feature>
<name>A0A4Z1SWL7_GIAMU</name>
<feature type="coiled-coil region" evidence="1">
    <location>
        <begin position="155"/>
        <end position="210"/>
    </location>
</feature>
<evidence type="ECO:0000256" key="2">
    <source>
        <dbReference type="SAM" id="MobiDB-lite"/>
    </source>
</evidence>
<protein>
    <submittedName>
        <fullName evidence="3">Uncharacterized protein</fullName>
    </submittedName>
</protein>
<reference evidence="3 4" key="1">
    <citation type="submission" date="2019-05" db="EMBL/GenBank/DDBJ databases">
        <title>The compact genome of Giardia muris reveals important steps in the evolution of intestinal protozoan parasites.</title>
        <authorList>
            <person name="Xu F."/>
            <person name="Jimenez-Gonzalez A."/>
            <person name="Einarsson E."/>
            <person name="Astvaldsson A."/>
            <person name="Peirasmaki D."/>
            <person name="Eckmann L."/>
            <person name="Andersson J.O."/>
            <person name="Svard S.G."/>
            <person name="Jerlstrom-Hultqvist J."/>
        </authorList>
    </citation>
    <scope>NUCLEOTIDE SEQUENCE [LARGE SCALE GENOMIC DNA]</scope>
    <source>
        <strain evidence="3 4">Roberts-Thomson</strain>
    </source>
</reference>
<keyword evidence="4" id="KW-1185">Reference proteome</keyword>
<evidence type="ECO:0000313" key="4">
    <source>
        <dbReference type="Proteomes" id="UP000315496"/>
    </source>
</evidence>
<gene>
    <name evidence="3" type="ORF">GMRT_14305</name>
</gene>
<comment type="caution">
    <text evidence="3">The sequence shown here is derived from an EMBL/GenBank/DDBJ whole genome shotgun (WGS) entry which is preliminary data.</text>
</comment>
<dbReference type="VEuPathDB" id="GiardiaDB:GMRT_14305"/>
<keyword evidence="1" id="KW-0175">Coiled coil</keyword>
<sequence>MNPSDFRQRRNSAQQMTARPPQRRPLSGQRPPWNDLQQDHSKYRLTDDEVRRRHEERAPRPVSSQPLLGDRHLTISRPKATERIDQIRSTIKSEEYTPTHLNTTFIPDAPDAPTVENIDALPVVSLKSLGLDPEPEMESDPKPGRITTLEEVTMMHTLLQRLNRVTEQVQALTTRLEETEAITRSLAAENETLRGELEEMRQEVRQCRIAASGQEYSAMDEVLERLRLL</sequence>
<proteinExistence type="predicted"/>
<dbReference type="EMBL" id="VDLU01000001">
    <property type="protein sequence ID" value="TNJ30154.1"/>
    <property type="molecule type" value="Genomic_DNA"/>
</dbReference>
<evidence type="ECO:0000256" key="1">
    <source>
        <dbReference type="SAM" id="Coils"/>
    </source>
</evidence>
<dbReference type="AlphaFoldDB" id="A0A4Z1SWL7"/>
<dbReference type="Proteomes" id="UP000315496">
    <property type="component" value="Chromosome 1"/>
</dbReference>
<evidence type="ECO:0000313" key="3">
    <source>
        <dbReference type="EMBL" id="TNJ30154.1"/>
    </source>
</evidence>
<feature type="compositionally biased region" description="Basic and acidic residues" evidence="2">
    <location>
        <begin position="37"/>
        <end position="59"/>
    </location>
</feature>
<dbReference type="OrthoDB" id="10256894at2759"/>
<feature type="compositionally biased region" description="Polar residues" evidence="2">
    <location>
        <begin position="1"/>
        <end position="17"/>
    </location>
</feature>